<dbReference type="AlphaFoldDB" id="A0AAE1ANY4"/>
<dbReference type="EMBL" id="JAWDGP010001522">
    <property type="protein sequence ID" value="KAK3790646.1"/>
    <property type="molecule type" value="Genomic_DNA"/>
</dbReference>
<proteinExistence type="predicted"/>
<accession>A0AAE1ANY4</accession>
<dbReference type="Proteomes" id="UP001283361">
    <property type="component" value="Unassembled WGS sequence"/>
</dbReference>
<comment type="caution">
    <text evidence="2">The sequence shown here is derived from an EMBL/GenBank/DDBJ whole genome shotgun (WGS) entry which is preliminary data.</text>
</comment>
<evidence type="ECO:0000256" key="1">
    <source>
        <dbReference type="SAM" id="MobiDB-lite"/>
    </source>
</evidence>
<gene>
    <name evidence="2" type="ORF">RRG08_048772</name>
</gene>
<protein>
    <submittedName>
        <fullName evidence="2">Uncharacterized protein</fullName>
    </submittedName>
</protein>
<sequence length="107" mass="11868">MIRFFSRANELYSLVCGRSIPRINAFSYHRSDGAGPQKVLNARILYQTKISERRKMTPVAHCNLAARGSLCLKKDLRGASHHVPSGPMPQGRCCDAKNRVPLRSGSS</sequence>
<name>A0AAE1ANY4_9GAST</name>
<reference evidence="2" key="1">
    <citation type="journal article" date="2023" name="G3 (Bethesda)">
        <title>A reference genome for the long-term kleptoplast-retaining sea slug Elysia crispata morphotype clarki.</title>
        <authorList>
            <person name="Eastman K.E."/>
            <person name="Pendleton A.L."/>
            <person name="Shaikh M.A."/>
            <person name="Suttiyut T."/>
            <person name="Ogas R."/>
            <person name="Tomko P."/>
            <person name="Gavelis G."/>
            <person name="Widhalm J.R."/>
            <person name="Wisecaver J.H."/>
        </authorList>
    </citation>
    <scope>NUCLEOTIDE SEQUENCE</scope>
    <source>
        <strain evidence="2">ECLA1</strain>
    </source>
</reference>
<feature type="region of interest" description="Disordered" evidence="1">
    <location>
        <begin position="81"/>
        <end position="107"/>
    </location>
</feature>
<evidence type="ECO:0000313" key="3">
    <source>
        <dbReference type="Proteomes" id="UP001283361"/>
    </source>
</evidence>
<keyword evidence="3" id="KW-1185">Reference proteome</keyword>
<organism evidence="2 3">
    <name type="scientific">Elysia crispata</name>
    <name type="common">lettuce slug</name>
    <dbReference type="NCBI Taxonomy" id="231223"/>
    <lineage>
        <taxon>Eukaryota</taxon>
        <taxon>Metazoa</taxon>
        <taxon>Spiralia</taxon>
        <taxon>Lophotrochozoa</taxon>
        <taxon>Mollusca</taxon>
        <taxon>Gastropoda</taxon>
        <taxon>Heterobranchia</taxon>
        <taxon>Euthyneura</taxon>
        <taxon>Panpulmonata</taxon>
        <taxon>Sacoglossa</taxon>
        <taxon>Placobranchoidea</taxon>
        <taxon>Plakobranchidae</taxon>
        <taxon>Elysia</taxon>
    </lineage>
</organism>
<evidence type="ECO:0000313" key="2">
    <source>
        <dbReference type="EMBL" id="KAK3790646.1"/>
    </source>
</evidence>